<dbReference type="AlphaFoldDB" id="A0A846ZJ26"/>
<keyword evidence="2" id="KW-0255">Endonuclease</keyword>
<dbReference type="InterPro" id="IPR036691">
    <property type="entry name" value="Endo/exonu/phosph_ase_sf"/>
</dbReference>
<keyword evidence="2" id="KW-0378">Hydrolase</keyword>
<dbReference type="EMBL" id="JAAZQD010000001">
    <property type="protein sequence ID" value="NKZ37569.1"/>
    <property type="molecule type" value="Genomic_DNA"/>
</dbReference>
<dbReference type="CDD" id="cd09083">
    <property type="entry name" value="EEP-1"/>
    <property type="match status" value="1"/>
</dbReference>
<dbReference type="Proteomes" id="UP000541636">
    <property type="component" value="Unassembled WGS sequence"/>
</dbReference>
<dbReference type="PANTHER" id="PTHR12121:SF36">
    <property type="entry name" value="ENDONUCLEASE_EXONUCLEASE_PHOSPHATASE DOMAIN-CONTAINING PROTEIN"/>
    <property type="match status" value="1"/>
</dbReference>
<name>A0A846ZJ26_9GAMM</name>
<dbReference type="InterPro" id="IPR050410">
    <property type="entry name" value="CCR4/nocturin_mRNA_transcr"/>
</dbReference>
<keyword evidence="2" id="KW-0540">Nuclease</keyword>
<dbReference type="GO" id="GO:0000175">
    <property type="term" value="F:3'-5'-RNA exonuclease activity"/>
    <property type="evidence" value="ECO:0007669"/>
    <property type="project" value="TreeGrafter"/>
</dbReference>
<keyword evidence="3" id="KW-1185">Reference proteome</keyword>
<keyword evidence="2" id="KW-0269">Exonuclease</keyword>
<gene>
    <name evidence="2" type="ORF">HF690_01215</name>
</gene>
<protein>
    <submittedName>
        <fullName evidence="2">Endonuclease/exonuclease/phosphatase family protein</fullName>
    </submittedName>
</protein>
<dbReference type="Pfam" id="PF03372">
    <property type="entry name" value="Exo_endo_phos"/>
    <property type="match status" value="1"/>
</dbReference>
<dbReference type="InterPro" id="IPR005135">
    <property type="entry name" value="Endo/exonuclease/phosphatase"/>
</dbReference>
<dbReference type="Gene3D" id="3.60.10.10">
    <property type="entry name" value="Endonuclease/exonuclease/phosphatase"/>
    <property type="match status" value="1"/>
</dbReference>
<comment type="caution">
    <text evidence="2">The sequence shown here is derived from an EMBL/GenBank/DDBJ whole genome shotgun (WGS) entry which is preliminary data.</text>
</comment>
<dbReference type="SUPFAM" id="SSF56219">
    <property type="entry name" value="DNase I-like"/>
    <property type="match status" value="1"/>
</dbReference>
<organism evidence="2 3">
    <name type="scientific">Oleiagrimonas citrea</name>
    <dbReference type="NCBI Taxonomy" id="1665687"/>
    <lineage>
        <taxon>Bacteria</taxon>
        <taxon>Pseudomonadati</taxon>
        <taxon>Pseudomonadota</taxon>
        <taxon>Gammaproteobacteria</taxon>
        <taxon>Lysobacterales</taxon>
        <taxon>Rhodanobacteraceae</taxon>
        <taxon>Oleiagrimonas</taxon>
    </lineage>
</organism>
<evidence type="ECO:0000313" key="2">
    <source>
        <dbReference type="EMBL" id="NKZ37569.1"/>
    </source>
</evidence>
<proteinExistence type="predicted"/>
<evidence type="ECO:0000259" key="1">
    <source>
        <dbReference type="Pfam" id="PF03372"/>
    </source>
</evidence>
<sequence length="299" mass="33566">MSLLRSLFFSSECPRVPCRLLGPVLIAVFSLAASVSVEASPAHVLRVMTFNVRVPVARDGVHVWPKRRDLLLRVIRAQRPDVLGTQELTEAQGRYMAAHLPGYAWFGQGREGGVKGEHMGVFYRIDRLKVLASGDFWLSDTPRVPGSRTWGQPYPRMVTWARFRLRGEGSVFYYFNTHFPYRQQDVEARRRSADEVLGRIAGLPATARVVLTGDFNSAASSALHARLARALDDAWMHAKRRTGPAGTFHGFTGRPARRIDWILTRGFTPREVHTVTTHEKTAYPSDHFPVVAILAFDGD</sequence>
<evidence type="ECO:0000313" key="3">
    <source>
        <dbReference type="Proteomes" id="UP000541636"/>
    </source>
</evidence>
<accession>A0A846ZJ26</accession>
<dbReference type="GO" id="GO:0004519">
    <property type="term" value="F:endonuclease activity"/>
    <property type="evidence" value="ECO:0007669"/>
    <property type="project" value="UniProtKB-KW"/>
</dbReference>
<dbReference type="PANTHER" id="PTHR12121">
    <property type="entry name" value="CARBON CATABOLITE REPRESSOR PROTEIN 4"/>
    <property type="match status" value="1"/>
</dbReference>
<reference evidence="2 3" key="1">
    <citation type="journal article" date="2017" name="Int. J. Syst. Evol. Microbiol.">
        <title>Oleiagrimonas citrea sp. nov., a marine bacterium isolated from tidal flat sediment and emended description of the genus Oleiagrimonas Fang et al. 2015 and Oleiagrimonas soli.</title>
        <authorList>
            <person name="Yang S.H."/>
            <person name="Seo H.S."/>
            <person name="Seong C.N."/>
            <person name="Kwon K.K."/>
        </authorList>
    </citation>
    <scope>NUCLEOTIDE SEQUENCE [LARGE SCALE GENOMIC DNA]</scope>
    <source>
        <strain evidence="2 3">MEBiC09124</strain>
    </source>
</reference>
<feature type="domain" description="Endonuclease/exonuclease/phosphatase" evidence="1">
    <location>
        <begin position="48"/>
        <end position="287"/>
    </location>
</feature>